<evidence type="ECO:0000313" key="4">
    <source>
        <dbReference type="Proteomes" id="UP000054314"/>
    </source>
</evidence>
<dbReference type="InterPro" id="IPR018959">
    <property type="entry name" value="DUF1989"/>
</dbReference>
<dbReference type="Pfam" id="PF09347">
    <property type="entry name" value="DUF1989"/>
    <property type="match status" value="1"/>
</dbReference>
<dbReference type="RefSeq" id="WP_035058171.1">
    <property type="nucleotide sequence ID" value="NZ_AXCZ01000022.1"/>
</dbReference>
<dbReference type="PANTHER" id="PTHR31527">
    <property type="entry name" value="RE64534P"/>
    <property type="match status" value="1"/>
</dbReference>
<name>A0A0A0BZN9_9CELL</name>
<feature type="domain" description="DUF1989" evidence="2">
    <location>
        <begin position="51"/>
        <end position="218"/>
    </location>
</feature>
<comment type="caution">
    <text evidence="3">The sequence shown here is derived from an EMBL/GenBank/DDBJ whole genome shotgun (WGS) entry which is preliminary data.</text>
</comment>
<sequence length="282" mass="29754">MTTATTAGAREHARAQEATAAGTVRAMPTLPASAWPTPPDGVDPQAMLRAEVVAGGGYTHLRVPRGAHVRFRDLDGEACAHLLVFRGDAPWERLNVADTVKVQWQVYPRPGYLLLSDQGRALATVVDDTSGHHDTLFGTTTRARNDARYGDGSLHGPAPAGRELFTVAAAKHGLTRRDLPPSVSFFRGVVVGEDGCPRSTGAAGAGAAVTVVAEMPLLLLVANTAHPLDPRPEFTCGDLEVLAWRGSPTGPQDERWAATPEGRRAYTNTADLVAGLSDGGTR</sequence>
<evidence type="ECO:0000259" key="2">
    <source>
        <dbReference type="Pfam" id="PF09347"/>
    </source>
</evidence>
<proteinExistence type="predicted"/>
<dbReference type="OrthoDB" id="9772660at2"/>
<dbReference type="PANTHER" id="PTHR31527:SF0">
    <property type="entry name" value="RE64534P"/>
    <property type="match status" value="1"/>
</dbReference>
<feature type="region of interest" description="Disordered" evidence="1">
    <location>
        <begin position="1"/>
        <end position="43"/>
    </location>
</feature>
<accession>A0A0A0BZN9</accession>
<evidence type="ECO:0000313" key="3">
    <source>
        <dbReference type="EMBL" id="KGM13853.1"/>
    </source>
</evidence>
<dbReference type="EMBL" id="AXCZ01000022">
    <property type="protein sequence ID" value="KGM13853.1"/>
    <property type="molecule type" value="Genomic_DNA"/>
</dbReference>
<dbReference type="InterPro" id="IPR017792">
    <property type="entry name" value="UAAP1"/>
</dbReference>
<evidence type="ECO:0000256" key="1">
    <source>
        <dbReference type="SAM" id="MobiDB-lite"/>
    </source>
</evidence>
<organism evidence="3 4">
    <name type="scientific">Cellulomonas bogoriensis 69B4 = DSM 16987</name>
    <dbReference type="NCBI Taxonomy" id="1386082"/>
    <lineage>
        <taxon>Bacteria</taxon>
        <taxon>Bacillati</taxon>
        <taxon>Actinomycetota</taxon>
        <taxon>Actinomycetes</taxon>
        <taxon>Micrococcales</taxon>
        <taxon>Cellulomonadaceae</taxon>
        <taxon>Cellulomonas</taxon>
    </lineage>
</organism>
<reference evidence="3 4" key="1">
    <citation type="submission" date="2013-08" db="EMBL/GenBank/DDBJ databases">
        <title>Genome sequencing of Cellulomonas bogoriensis 69B4.</title>
        <authorList>
            <person name="Chen F."/>
            <person name="Li Y."/>
            <person name="Wang G."/>
        </authorList>
    </citation>
    <scope>NUCLEOTIDE SEQUENCE [LARGE SCALE GENOMIC DNA]</scope>
    <source>
        <strain evidence="3 4">69B4</strain>
    </source>
</reference>
<dbReference type="NCBIfam" id="TIGR03425">
    <property type="entry name" value="urea_degr_2"/>
    <property type="match status" value="1"/>
</dbReference>
<dbReference type="Proteomes" id="UP000054314">
    <property type="component" value="Unassembled WGS sequence"/>
</dbReference>
<dbReference type="AlphaFoldDB" id="A0A0A0BZN9"/>
<keyword evidence="4" id="KW-1185">Reference proteome</keyword>
<protein>
    <submittedName>
        <fullName evidence="3">Urea carboxylase</fullName>
    </submittedName>
</protein>
<gene>
    <name evidence="3" type="ORF">N869_09165</name>
</gene>